<protein>
    <submittedName>
        <fullName evidence="2">Uncharacterized protein</fullName>
    </submittedName>
</protein>
<feature type="compositionally biased region" description="Basic and acidic residues" evidence="1">
    <location>
        <begin position="1"/>
        <end position="11"/>
    </location>
</feature>
<feature type="compositionally biased region" description="Gly residues" evidence="1">
    <location>
        <begin position="76"/>
        <end position="99"/>
    </location>
</feature>
<evidence type="ECO:0000256" key="1">
    <source>
        <dbReference type="SAM" id="MobiDB-lite"/>
    </source>
</evidence>
<name>A0A9Q8SD02_9PEZI</name>
<dbReference type="AlphaFoldDB" id="A0A9Q8SD02"/>
<feature type="compositionally biased region" description="Basic and acidic residues" evidence="1">
    <location>
        <begin position="45"/>
        <end position="54"/>
    </location>
</feature>
<organism evidence="2 3">
    <name type="scientific">Colletotrichum lupini</name>
    <dbReference type="NCBI Taxonomy" id="145971"/>
    <lineage>
        <taxon>Eukaryota</taxon>
        <taxon>Fungi</taxon>
        <taxon>Dikarya</taxon>
        <taxon>Ascomycota</taxon>
        <taxon>Pezizomycotina</taxon>
        <taxon>Sordariomycetes</taxon>
        <taxon>Hypocreomycetidae</taxon>
        <taxon>Glomerellales</taxon>
        <taxon>Glomerellaceae</taxon>
        <taxon>Colletotrichum</taxon>
        <taxon>Colletotrichum acutatum species complex</taxon>
    </lineage>
</organism>
<gene>
    <name evidence="2" type="ORF">CLUP02_01407</name>
</gene>
<evidence type="ECO:0000313" key="2">
    <source>
        <dbReference type="EMBL" id="UQC74755.1"/>
    </source>
</evidence>
<keyword evidence="3" id="KW-1185">Reference proteome</keyword>
<dbReference type="GeneID" id="73335458"/>
<dbReference type="RefSeq" id="XP_049136405.1">
    <property type="nucleotide sequence ID" value="XM_049280448.1"/>
</dbReference>
<dbReference type="KEGG" id="clup:CLUP02_01407"/>
<sequence>MPNQMTKDDASRIQSGQVRHFPPPPVVSTSLPEIIRVLMPAGRDSVKTMDKGGKDMSSGGFAARAQGAGDRNANAGVGGQGQGGAGAGAGQGGQQAGKK</sequence>
<dbReference type="EMBL" id="CP019471">
    <property type="protein sequence ID" value="UQC74755.1"/>
    <property type="molecule type" value="Genomic_DNA"/>
</dbReference>
<reference evidence="2" key="1">
    <citation type="journal article" date="2021" name="Mol. Plant Microbe Interact.">
        <title>Complete Genome Sequence of the Plant-Pathogenic Fungus Colletotrichum lupini.</title>
        <authorList>
            <person name="Baroncelli R."/>
            <person name="Pensec F."/>
            <person name="Da Lio D."/>
            <person name="Boufleur T."/>
            <person name="Vicente I."/>
            <person name="Sarrocco S."/>
            <person name="Picot A."/>
            <person name="Baraldi E."/>
            <person name="Sukno S."/>
            <person name="Thon M."/>
            <person name="Le Floch G."/>
        </authorList>
    </citation>
    <scope>NUCLEOTIDE SEQUENCE</scope>
    <source>
        <strain evidence="2">IMI 504893</strain>
    </source>
</reference>
<evidence type="ECO:0000313" key="3">
    <source>
        <dbReference type="Proteomes" id="UP000830671"/>
    </source>
</evidence>
<accession>A0A9Q8SD02</accession>
<dbReference type="Proteomes" id="UP000830671">
    <property type="component" value="Chromosome 1"/>
</dbReference>
<proteinExistence type="predicted"/>
<feature type="region of interest" description="Disordered" evidence="1">
    <location>
        <begin position="1"/>
        <end position="28"/>
    </location>
</feature>
<feature type="region of interest" description="Disordered" evidence="1">
    <location>
        <begin position="45"/>
        <end position="99"/>
    </location>
</feature>